<dbReference type="Proteomes" id="UP000241818">
    <property type="component" value="Unassembled WGS sequence"/>
</dbReference>
<accession>A0A2T3AUE2</accession>
<dbReference type="FunCoup" id="A0A2T3AUE2">
    <property type="interactions" value="65"/>
</dbReference>
<feature type="compositionally biased region" description="Basic and acidic residues" evidence="2">
    <location>
        <begin position="96"/>
        <end position="111"/>
    </location>
</feature>
<dbReference type="OrthoDB" id="6022at2759"/>
<dbReference type="Pfam" id="PF09736">
    <property type="entry name" value="Bud13"/>
    <property type="match status" value="1"/>
</dbReference>
<dbReference type="GO" id="GO:0000398">
    <property type="term" value="P:mRNA splicing, via spliceosome"/>
    <property type="evidence" value="ECO:0007669"/>
    <property type="project" value="TreeGrafter"/>
</dbReference>
<proteinExistence type="inferred from homology"/>
<evidence type="ECO:0000256" key="2">
    <source>
        <dbReference type="SAM" id="MobiDB-lite"/>
    </source>
</evidence>
<feature type="region of interest" description="Disordered" evidence="2">
    <location>
        <begin position="146"/>
        <end position="171"/>
    </location>
</feature>
<dbReference type="InterPro" id="IPR018609">
    <property type="entry name" value="Bud13"/>
</dbReference>
<evidence type="ECO:0008006" key="5">
    <source>
        <dbReference type="Google" id="ProtNLM"/>
    </source>
</evidence>
<dbReference type="EMBL" id="KZ679015">
    <property type="protein sequence ID" value="PSS12252.1"/>
    <property type="molecule type" value="Genomic_DNA"/>
</dbReference>
<dbReference type="InParanoid" id="A0A2T3AUE2"/>
<gene>
    <name evidence="3" type="ORF">M430DRAFT_106727</name>
</gene>
<dbReference type="PANTHER" id="PTHR31809">
    <property type="entry name" value="BUD13 HOMOLOG"/>
    <property type="match status" value="1"/>
</dbReference>
<dbReference type="InterPro" id="IPR051112">
    <property type="entry name" value="CWC26_splicing_factor"/>
</dbReference>
<evidence type="ECO:0000313" key="3">
    <source>
        <dbReference type="EMBL" id="PSS12252.1"/>
    </source>
</evidence>
<dbReference type="GO" id="GO:0070274">
    <property type="term" value="C:RES complex"/>
    <property type="evidence" value="ECO:0007669"/>
    <property type="project" value="TreeGrafter"/>
</dbReference>
<evidence type="ECO:0000313" key="4">
    <source>
        <dbReference type="Proteomes" id="UP000241818"/>
    </source>
</evidence>
<feature type="region of interest" description="Disordered" evidence="2">
    <location>
        <begin position="261"/>
        <end position="294"/>
    </location>
</feature>
<evidence type="ECO:0000256" key="1">
    <source>
        <dbReference type="ARBA" id="ARBA00011069"/>
    </source>
</evidence>
<protein>
    <recommendedName>
        <fullName evidence="5">Pre-mRNA-splicing factor CWC26</fullName>
    </recommendedName>
</protein>
<organism evidence="3 4">
    <name type="scientific">Amorphotheca resinae ATCC 22711</name>
    <dbReference type="NCBI Taxonomy" id="857342"/>
    <lineage>
        <taxon>Eukaryota</taxon>
        <taxon>Fungi</taxon>
        <taxon>Dikarya</taxon>
        <taxon>Ascomycota</taxon>
        <taxon>Pezizomycotina</taxon>
        <taxon>Leotiomycetes</taxon>
        <taxon>Helotiales</taxon>
        <taxon>Amorphothecaceae</taxon>
        <taxon>Amorphotheca</taxon>
    </lineage>
</organism>
<feature type="region of interest" description="Disordered" evidence="2">
    <location>
        <begin position="1"/>
        <end position="128"/>
    </location>
</feature>
<name>A0A2T3AUE2_AMORE</name>
<dbReference type="RefSeq" id="XP_024718250.1">
    <property type="nucleotide sequence ID" value="XM_024861098.1"/>
</dbReference>
<dbReference type="GO" id="GO:0005684">
    <property type="term" value="C:U2-type spliceosomal complex"/>
    <property type="evidence" value="ECO:0007669"/>
    <property type="project" value="TreeGrafter"/>
</dbReference>
<keyword evidence="4" id="KW-1185">Reference proteome</keyword>
<feature type="compositionally biased region" description="Basic and acidic residues" evidence="2">
    <location>
        <begin position="148"/>
        <end position="171"/>
    </location>
</feature>
<dbReference type="STRING" id="857342.A0A2T3AUE2"/>
<dbReference type="PANTHER" id="PTHR31809:SF0">
    <property type="entry name" value="BUD13 HOMOLOG"/>
    <property type="match status" value="1"/>
</dbReference>
<feature type="region of interest" description="Disordered" evidence="2">
    <location>
        <begin position="193"/>
        <end position="221"/>
    </location>
</feature>
<reference evidence="3 4" key="1">
    <citation type="journal article" date="2018" name="New Phytol.">
        <title>Comparative genomics and transcriptomics depict ericoid mycorrhizal fungi as versatile saprotrophs and plant mutualists.</title>
        <authorList>
            <person name="Martino E."/>
            <person name="Morin E."/>
            <person name="Grelet G.A."/>
            <person name="Kuo A."/>
            <person name="Kohler A."/>
            <person name="Daghino S."/>
            <person name="Barry K.W."/>
            <person name="Cichocki N."/>
            <person name="Clum A."/>
            <person name="Dockter R.B."/>
            <person name="Hainaut M."/>
            <person name="Kuo R.C."/>
            <person name="LaButti K."/>
            <person name="Lindahl B.D."/>
            <person name="Lindquist E.A."/>
            <person name="Lipzen A."/>
            <person name="Khouja H.R."/>
            <person name="Magnuson J."/>
            <person name="Murat C."/>
            <person name="Ohm R.A."/>
            <person name="Singer S.W."/>
            <person name="Spatafora J.W."/>
            <person name="Wang M."/>
            <person name="Veneault-Fourrey C."/>
            <person name="Henrissat B."/>
            <person name="Grigoriev I.V."/>
            <person name="Martin F.M."/>
            <person name="Perotto S."/>
        </authorList>
    </citation>
    <scope>NUCLEOTIDE SEQUENCE [LARGE SCALE GENOMIC DNA]</scope>
    <source>
        <strain evidence="3 4">ATCC 22711</strain>
    </source>
</reference>
<sequence>MSLSSYLASKYLTAEPAPSSSTKKRKRKTPSSTPGLIIADDDELGWSNTATAQDDDDDTPQTVASGSAEFRKAKKSSWKTVGVPALQPKDSEQDEADRILKEAAEEGRGRDDDEAPAIEDAGIVKMGDGTHAGLQSAAAVAAQFAKRKKEEMDAWQRESKSKHGKGVAEETVYRDATGRRIDISLRRAEARRELDEKARKELEEKEAMKGDVQRLQRQKRREELDEARFIPVARTIDDEELNAELKERERWNDPAAQFLASKKAGKSRSGKPMYKGSWAPNRYGIPPGHRWDGVDRGNGWEAERFKAANRMKRNKELDFAWQMDE</sequence>
<dbReference type="AlphaFoldDB" id="A0A2T3AUE2"/>
<dbReference type="GO" id="GO:0003723">
    <property type="term" value="F:RNA binding"/>
    <property type="evidence" value="ECO:0007669"/>
    <property type="project" value="TreeGrafter"/>
</dbReference>
<comment type="similarity">
    <text evidence="1">Belongs to the CWC26 family.</text>
</comment>
<dbReference type="GeneID" id="36569179"/>